<dbReference type="RefSeq" id="WP_379319311.1">
    <property type="nucleotide sequence ID" value="NZ_JBHTLM010000006.1"/>
</dbReference>
<comment type="caution">
    <text evidence="1">The sequence shown here is derived from an EMBL/GenBank/DDBJ whole genome shotgun (WGS) entry which is preliminary data.</text>
</comment>
<sequence>MYEVIKEFQDKKTGSIFVAGSSFECDAKRAGELIKLGFLKGDEKADKKDGE</sequence>
<name>A0ABW3RYQ6_9BACL</name>
<organism evidence="1 2">
    <name type="scientific">Paenibacillus puldeungensis</name>
    <dbReference type="NCBI Taxonomy" id="696536"/>
    <lineage>
        <taxon>Bacteria</taxon>
        <taxon>Bacillati</taxon>
        <taxon>Bacillota</taxon>
        <taxon>Bacilli</taxon>
        <taxon>Bacillales</taxon>
        <taxon>Paenibacillaceae</taxon>
        <taxon>Paenibacillus</taxon>
    </lineage>
</organism>
<proteinExistence type="predicted"/>
<keyword evidence="2" id="KW-1185">Reference proteome</keyword>
<evidence type="ECO:0000313" key="2">
    <source>
        <dbReference type="Proteomes" id="UP001597262"/>
    </source>
</evidence>
<reference evidence="2" key="1">
    <citation type="journal article" date="2019" name="Int. J. Syst. Evol. Microbiol.">
        <title>The Global Catalogue of Microorganisms (GCM) 10K type strain sequencing project: providing services to taxonomists for standard genome sequencing and annotation.</title>
        <authorList>
            <consortium name="The Broad Institute Genomics Platform"/>
            <consortium name="The Broad Institute Genome Sequencing Center for Infectious Disease"/>
            <person name="Wu L."/>
            <person name="Ma J."/>
        </authorList>
    </citation>
    <scope>NUCLEOTIDE SEQUENCE [LARGE SCALE GENOMIC DNA]</scope>
    <source>
        <strain evidence="2">CCUG 59189</strain>
    </source>
</reference>
<evidence type="ECO:0000313" key="1">
    <source>
        <dbReference type="EMBL" id="MFD1176870.1"/>
    </source>
</evidence>
<accession>A0ABW3RYQ6</accession>
<dbReference type="EMBL" id="JBHTLM010000006">
    <property type="protein sequence ID" value="MFD1176870.1"/>
    <property type="molecule type" value="Genomic_DNA"/>
</dbReference>
<protein>
    <recommendedName>
        <fullName evidence="3">Restriction endonuclease type IV Mrr domain-containing protein</fullName>
    </recommendedName>
</protein>
<evidence type="ECO:0008006" key="3">
    <source>
        <dbReference type="Google" id="ProtNLM"/>
    </source>
</evidence>
<gene>
    <name evidence="1" type="ORF">ACFQ3W_11240</name>
</gene>
<dbReference type="Proteomes" id="UP001597262">
    <property type="component" value="Unassembled WGS sequence"/>
</dbReference>